<organism evidence="2 3">
    <name type="scientific">Trichoderma longibrachiatum ATCC 18648</name>
    <dbReference type="NCBI Taxonomy" id="983965"/>
    <lineage>
        <taxon>Eukaryota</taxon>
        <taxon>Fungi</taxon>
        <taxon>Dikarya</taxon>
        <taxon>Ascomycota</taxon>
        <taxon>Pezizomycotina</taxon>
        <taxon>Sordariomycetes</taxon>
        <taxon>Hypocreomycetidae</taxon>
        <taxon>Hypocreales</taxon>
        <taxon>Hypocreaceae</taxon>
        <taxon>Trichoderma</taxon>
    </lineage>
</organism>
<name>A0A2T4BWQ4_TRILO</name>
<evidence type="ECO:0000256" key="1">
    <source>
        <dbReference type="SAM" id="MobiDB-lite"/>
    </source>
</evidence>
<dbReference type="EMBL" id="KZ679137">
    <property type="protein sequence ID" value="PTB73763.1"/>
    <property type="molecule type" value="Genomic_DNA"/>
</dbReference>
<evidence type="ECO:0000313" key="3">
    <source>
        <dbReference type="Proteomes" id="UP000240760"/>
    </source>
</evidence>
<evidence type="ECO:0000313" key="2">
    <source>
        <dbReference type="EMBL" id="PTB73763.1"/>
    </source>
</evidence>
<reference evidence="2 3" key="1">
    <citation type="submission" date="2016-07" db="EMBL/GenBank/DDBJ databases">
        <title>Multiple horizontal gene transfer events from other fungi enriched the ability of initially mycotrophic Trichoderma (Ascomycota) to feed on dead plant biomass.</title>
        <authorList>
            <consortium name="DOE Joint Genome Institute"/>
            <person name="Aerts A."/>
            <person name="Atanasova L."/>
            <person name="Chenthamara K."/>
            <person name="Zhang J."/>
            <person name="Grujic M."/>
            <person name="Henrissat B."/>
            <person name="Kuo A."/>
            <person name="Salamov A."/>
            <person name="Lipzen A."/>
            <person name="Labutti K."/>
            <person name="Barry K."/>
            <person name="Miao Y."/>
            <person name="Rahimi M.J."/>
            <person name="Shen Q."/>
            <person name="Grigoriev I.V."/>
            <person name="Kubicek C.P."/>
            <person name="Druzhinina I.S."/>
        </authorList>
    </citation>
    <scope>NUCLEOTIDE SEQUENCE [LARGE SCALE GENOMIC DNA]</scope>
    <source>
        <strain evidence="2 3">ATCC 18648</strain>
    </source>
</reference>
<dbReference type="AlphaFoldDB" id="A0A2T4BWQ4"/>
<keyword evidence="3" id="KW-1185">Reference proteome</keyword>
<gene>
    <name evidence="2" type="ORF">M440DRAFT_120517</name>
</gene>
<feature type="region of interest" description="Disordered" evidence="1">
    <location>
        <begin position="59"/>
        <end position="81"/>
    </location>
</feature>
<dbReference type="OrthoDB" id="10646029at2759"/>
<protein>
    <submittedName>
        <fullName evidence="2">Uncharacterized protein</fullName>
    </submittedName>
</protein>
<proteinExistence type="predicted"/>
<dbReference type="Proteomes" id="UP000240760">
    <property type="component" value="Unassembled WGS sequence"/>
</dbReference>
<accession>A0A2T4BWQ4</accession>
<sequence length="151" mass="16500">MIHTRSFAQPAGASLLLQWAQTQIHAACLLIFTYCGSTASSHTRSEPAIHQMATIMRRPSKTKTSQQLQPAQRQPSDVTTVSTDIAAQARHPTPMETEVPARRIVPPILNQPSWRPSRLGSGFAFPFSLAAARQILRGCAIGAWACWAPDI</sequence>
<feature type="compositionally biased region" description="Polar residues" evidence="1">
    <location>
        <begin position="62"/>
        <end position="81"/>
    </location>
</feature>